<dbReference type="Gene3D" id="3.30.2000.30">
    <property type="match status" value="1"/>
</dbReference>
<dbReference type="InterPro" id="IPR021508">
    <property type="entry name" value="Gp17-like"/>
</dbReference>
<evidence type="ECO:0000313" key="2">
    <source>
        <dbReference type="Proteomes" id="UP000471435"/>
    </source>
</evidence>
<dbReference type="InterPro" id="IPR053745">
    <property type="entry name" value="Viral_Tail_Comp_sf"/>
</dbReference>
<dbReference type="EMBL" id="WTYP01000002">
    <property type="protein sequence ID" value="MXP48072.1"/>
    <property type="molecule type" value="Genomic_DNA"/>
</dbReference>
<gene>
    <name evidence="1" type="ORF">GRI43_11815</name>
</gene>
<dbReference type="Proteomes" id="UP000471435">
    <property type="component" value="Unassembled WGS sequence"/>
</dbReference>
<dbReference type="OrthoDB" id="7450850at2"/>
<dbReference type="RefSeq" id="WP_160731293.1">
    <property type="nucleotide sequence ID" value="NZ_WTYP01000002.1"/>
</dbReference>
<dbReference type="Pfam" id="PF11367">
    <property type="entry name" value="Tail_completion_gp17"/>
    <property type="match status" value="1"/>
</dbReference>
<reference evidence="1 2" key="1">
    <citation type="submission" date="2019-12" db="EMBL/GenBank/DDBJ databases">
        <title>Genomic-based taxomic classification of the family Erythrobacteraceae.</title>
        <authorList>
            <person name="Xu L."/>
        </authorList>
    </citation>
    <scope>NUCLEOTIDE SEQUENCE [LARGE SCALE GENOMIC DNA]</scope>
    <source>
        <strain evidence="1 2">SW-109</strain>
    </source>
</reference>
<dbReference type="AlphaFoldDB" id="A0A6I4V883"/>
<protein>
    <submittedName>
        <fullName evidence="1">DUF3168 domain-containing protein</fullName>
    </submittedName>
</protein>
<keyword evidence="2" id="KW-1185">Reference proteome</keyword>
<organism evidence="1 2">
    <name type="scientific">Pontixanthobacter luteolus</name>
    <dbReference type="NCBI Taxonomy" id="295089"/>
    <lineage>
        <taxon>Bacteria</taxon>
        <taxon>Pseudomonadati</taxon>
        <taxon>Pseudomonadota</taxon>
        <taxon>Alphaproteobacteria</taxon>
        <taxon>Sphingomonadales</taxon>
        <taxon>Erythrobacteraceae</taxon>
        <taxon>Pontixanthobacter</taxon>
    </lineage>
</organism>
<evidence type="ECO:0000313" key="1">
    <source>
        <dbReference type="EMBL" id="MXP48072.1"/>
    </source>
</evidence>
<comment type="caution">
    <text evidence="1">The sequence shown here is derived from an EMBL/GenBank/DDBJ whole genome shotgun (WGS) entry which is preliminary data.</text>
</comment>
<proteinExistence type="predicted"/>
<name>A0A6I4V883_9SPHN</name>
<accession>A0A6I4V883</accession>
<sequence>MENLLRAALLDWLRAGPAVGPNLNAVEEESPVRASPPWLGIAASASTDWSTKERAGREIRVALELQTRGDDPRADAALITAIERRVSALPAAHTGFQLASVQFLRARAERRDRGLRSFLLEYRFRILENQSE</sequence>